<protein>
    <recommendedName>
        <fullName evidence="3">Abortive phage infection protein</fullName>
    </recommendedName>
</protein>
<name>A0A415E850_9FIRM</name>
<comment type="caution">
    <text evidence="1">The sequence shown here is derived from an EMBL/GenBank/DDBJ whole genome shotgun (WGS) entry which is preliminary data.</text>
</comment>
<evidence type="ECO:0000313" key="2">
    <source>
        <dbReference type="Proteomes" id="UP000284841"/>
    </source>
</evidence>
<dbReference type="EMBL" id="QRMS01000001">
    <property type="protein sequence ID" value="RHJ89982.1"/>
    <property type="molecule type" value="Genomic_DNA"/>
</dbReference>
<organism evidence="1 2">
    <name type="scientific">Emergencia timonensis</name>
    <dbReference type="NCBI Taxonomy" id="1776384"/>
    <lineage>
        <taxon>Bacteria</taxon>
        <taxon>Bacillati</taxon>
        <taxon>Bacillota</taxon>
        <taxon>Clostridia</taxon>
        <taxon>Peptostreptococcales</taxon>
        <taxon>Anaerovoracaceae</taxon>
        <taxon>Emergencia</taxon>
    </lineage>
</organism>
<dbReference type="RefSeq" id="WP_118334070.1">
    <property type="nucleotide sequence ID" value="NZ_AP025567.1"/>
</dbReference>
<dbReference type="AlphaFoldDB" id="A0A415E850"/>
<evidence type="ECO:0000313" key="1">
    <source>
        <dbReference type="EMBL" id="RHJ89982.1"/>
    </source>
</evidence>
<sequence length="199" mass="23614">MKDTTEYKKIFDQYGGMMRTKELQAENILYRPLQKLIEQGHVEKIRYGYYRWADQDDFSEVDIVIRLFPDVILCMETALRYYGYSDRTPADWHLAVSKDSGKSRFKIDYPFVKPYYVEPALLELGLTTGEIDGHEVRIYDKDRLICDCLRYRNKMDKEIFNKAIQNYIADPSKRIPKLLEYAEVLRVKKTAKDLIGVWL</sequence>
<dbReference type="STRING" id="1776384.GCA_900086585_03357"/>
<proteinExistence type="predicted"/>
<dbReference type="Proteomes" id="UP000284841">
    <property type="component" value="Unassembled WGS sequence"/>
</dbReference>
<gene>
    <name evidence="1" type="ORF">DW099_05370</name>
</gene>
<reference evidence="1 2" key="1">
    <citation type="submission" date="2018-08" db="EMBL/GenBank/DDBJ databases">
        <title>A genome reference for cultivated species of the human gut microbiota.</title>
        <authorList>
            <person name="Zou Y."/>
            <person name="Xue W."/>
            <person name="Luo G."/>
        </authorList>
    </citation>
    <scope>NUCLEOTIDE SEQUENCE [LARGE SCALE GENOMIC DNA]</scope>
    <source>
        <strain evidence="1 2">AM07-24</strain>
    </source>
</reference>
<keyword evidence="2" id="KW-1185">Reference proteome</keyword>
<dbReference type="OrthoDB" id="9801429at2"/>
<evidence type="ECO:0008006" key="3">
    <source>
        <dbReference type="Google" id="ProtNLM"/>
    </source>
</evidence>
<accession>A0A415E850</accession>